<evidence type="ECO:0000313" key="6">
    <source>
        <dbReference type="EMBL" id="OBS72134.1"/>
    </source>
</evidence>
<dbReference type="SMART" id="SM00343">
    <property type="entry name" value="ZnF_C2HC"/>
    <property type="match status" value="1"/>
</dbReference>
<dbReference type="SUPFAM" id="SSF47943">
    <property type="entry name" value="Retrovirus capsid protein, N-terminal core domain"/>
    <property type="match status" value="1"/>
</dbReference>
<dbReference type="Gene3D" id="4.10.60.10">
    <property type="entry name" value="Zinc finger, CCHC-type"/>
    <property type="match status" value="1"/>
</dbReference>
<dbReference type="Gene3D" id="1.10.1200.30">
    <property type="match status" value="1"/>
</dbReference>
<dbReference type="InterPro" id="IPR050195">
    <property type="entry name" value="Primate_lentivir_Gag_pol-like"/>
</dbReference>
<gene>
    <name evidence="6" type="ORF">A6R68_13288</name>
</gene>
<dbReference type="InterPro" id="IPR008919">
    <property type="entry name" value="Retrov_capsid_N"/>
</dbReference>
<dbReference type="InterPro" id="IPR008916">
    <property type="entry name" value="Retrov_capsid_C"/>
</dbReference>
<sequence>MAFPPPYPVEGLPQETTPSLFLVNVNPRGNHLAWYPWEAQDLKDVKKAVSEDGPNSPWAETILLSLAHQALMTQDWRNLTKAVLSGPLYLKWNAFFQEECCFQAERNQVANPQILITFGMLAGPSDQYSTGLQQAALPAPYQDQVQALGIAAWKKMEEGPTEAPVSGITQKTNEDLATFVERVNKSLQRKFLLGELQDKFVKMLVWDGVNTDHKLACAGLRDRDISRWIVVSKDVGSTIHQAQVMAVVMQAAHRGEMATLVHALKQATMGRKCTCFGCGEEGHFKRKCPNITKGSRQAPSQPVCLAFPAPDAKKISIGPKIANSSTTSKESL</sequence>
<comment type="caution">
    <text evidence="6">The sequence shown here is derived from an EMBL/GenBank/DDBJ whole genome shotgun (WGS) entry which is preliminary data.</text>
</comment>
<reference evidence="6 7" key="1">
    <citation type="submission" date="2016-06" db="EMBL/GenBank/DDBJ databases">
        <title>The Draft Genome Sequence and Annotation of the Desert Woodrat Neotoma lepida.</title>
        <authorList>
            <person name="Campbell M."/>
            <person name="Oakeson K.F."/>
            <person name="Yandell M."/>
            <person name="Halpert J.R."/>
            <person name="Dearing D."/>
        </authorList>
    </citation>
    <scope>NUCLEOTIDE SEQUENCE [LARGE SCALE GENOMIC DNA]</scope>
    <source>
        <strain evidence="6">417</strain>
        <tissue evidence="6">Liver</tissue>
    </source>
</reference>
<dbReference type="AlphaFoldDB" id="A0A1A6H1J4"/>
<keyword evidence="2 4" id="KW-0863">Zinc-finger</keyword>
<dbReference type="PANTHER" id="PTHR40389:SF3">
    <property type="entry name" value="IGE-BINDING PROTEIN"/>
    <property type="match status" value="1"/>
</dbReference>
<keyword evidence="7" id="KW-1185">Reference proteome</keyword>
<dbReference type="OrthoDB" id="9634552at2759"/>
<dbReference type="Proteomes" id="UP000092124">
    <property type="component" value="Unassembled WGS sequence"/>
</dbReference>
<evidence type="ECO:0000256" key="4">
    <source>
        <dbReference type="PROSITE-ProRule" id="PRU00047"/>
    </source>
</evidence>
<dbReference type="STRING" id="56216.A0A1A6H1J4"/>
<name>A0A1A6H1J4_NEOLE</name>
<dbReference type="GO" id="GO:0008270">
    <property type="term" value="F:zinc ion binding"/>
    <property type="evidence" value="ECO:0007669"/>
    <property type="project" value="UniProtKB-KW"/>
</dbReference>
<keyword evidence="1" id="KW-0479">Metal-binding</keyword>
<dbReference type="InterPro" id="IPR001878">
    <property type="entry name" value="Znf_CCHC"/>
</dbReference>
<dbReference type="EMBL" id="LZPO01055182">
    <property type="protein sequence ID" value="OBS72134.1"/>
    <property type="molecule type" value="Genomic_DNA"/>
</dbReference>
<accession>A0A1A6H1J4</accession>
<keyword evidence="3" id="KW-0862">Zinc</keyword>
<organism evidence="6 7">
    <name type="scientific">Neotoma lepida</name>
    <name type="common">Desert woodrat</name>
    <dbReference type="NCBI Taxonomy" id="56216"/>
    <lineage>
        <taxon>Eukaryota</taxon>
        <taxon>Metazoa</taxon>
        <taxon>Chordata</taxon>
        <taxon>Craniata</taxon>
        <taxon>Vertebrata</taxon>
        <taxon>Euteleostomi</taxon>
        <taxon>Mammalia</taxon>
        <taxon>Eutheria</taxon>
        <taxon>Euarchontoglires</taxon>
        <taxon>Glires</taxon>
        <taxon>Rodentia</taxon>
        <taxon>Myomorpha</taxon>
        <taxon>Muroidea</taxon>
        <taxon>Cricetidae</taxon>
        <taxon>Neotominae</taxon>
        <taxon>Neotoma</taxon>
    </lineage>
</organism>
<dbReference type="SUPFAM" id="SSF57756">
    <property type="entry name" value="Retrovirus zinc finger-like domains"/>
    <property type="match status" value="1"/>
</dbReference>
<dbReference type="PANTHER" id="PTHR40389">
    <property type="entry name" value="ENDOGENOUS RETROVIRUS GROUP K MEMBER 24 GAG POLYPROTEIN-RELATED"/>
    <property type="match status" value="1"/>
</dbReference>
<protein>
    <recommendedName>
        <fullName evidence="5">CCHC-type domain-containing protein</fullName>
    </recommendedName>
</protein>
<dbReference type="Pfam" id="PF00607">
    <property type="entry name" value="Gag_p24"/>
    <property type="match status" value="1"/>
</dbReference>
<dbReference type="PROSITE" id="PS50158">
    <property type="entry name" value="ZF_CCHC"/>
    <property type="match status" value="1"/>
</dbReference>
<dbReference type="SUPFAM" id="SSF47353">
    <property type="entry name" value="Retrovirus capsid dimerization domain-like"/>
    <property type="match status" value="1"/>
</dbReference>
<dbReference type="Gene3D" id="1.10.375.10">
    <property type="entry name" value="Human Immunodeficiency Virus Type 1 Capsid Protein"/>
    <property type="match status" value="1"/>
</dbReference>
<dbReference type="GO" id="GO:0016032">
    <property type="term" value="P:viral process"/>
    <property type="evidence" value="ECO:0007669"/>
    <property type="project" value="InterPro"/>
</dbReference>
<proteinExistence type="predicted"/>
<evidence type="ECO:0000256" key="2">
    <source>
        <dbReference type="ARBA" id="ARBA00022771"/>
    </source>
</evidence>
<dbReference type="GO" id="GO:0003676">
    <property type="term" value="F:nucleic acid binding"/>
    <property type="evidence" value="ECO:0007669"/>
    <property type="project" value="InterPro"/>
</dbReference>
<dbReference type="InterPro" id="IPR036875">
    <property type="entry name" value="Znf_CCHC_sf"/>
</dbReference>
<evidence type="ECO:0000256" key="3">
    <source>
        <dbReference type="ARBA" id="ARBA00022833"/>
    </source>
</evidence>
<evidence type="ECO:0000256" key="1">
    <source>
        <dbReference type="ARBA" id="ARBA00022723"/>
    </source>
</evidence>
<evidence type="ECO:0000313" key="7">
    <source>
        <dbReference type="Proteomes" id="UP000092124"/>
    </source>
</evidence>
<evidence type="ECO:0000259" key="5">
    <source>
        <dbReference type="PROSITE" id="PS50158"/>
    </source>
</evidence>
<feature type="domain" description="CCHC-type" evidence="5">
    <location>
        <begin position="275"/>
        <end position="290"/>
    </location>
</feature>